<reference evidence="1 2" key="1">
    <citation type="submission" date="2011-02" db="EMBL/GenBank/DDBJ databases">
        <authorList>
            <person name="Muzny D."/>
            <person name="Qin X."/>
            <person name="Deng J."/>
            <person name="Jiang H."/>
            <person name="Liu Y."/>
            <person name="Qu J."/>
            <person name="Song X.-Z."/>
            <person name="Zhang L."/>
            <person name="Thornton R."/>
            <person name="Coyle M."/>
            <person name="Francisco L."/>
            <person name="Jackson L."/>
            <person name="Javaid M."/>
            <person name="Korchina V."/>
            <person name="Kovar C."/>
            <person name="Mata R."/>
            <person name="Mathew T."/>
            <person name="Ngo R."/>
            <person name="Nguyen L."/>
            <person name="Nguyen N."/>
            <person name="Okwuonu G."/>
            <person name="Ongeri F."/>
            <person name="Pham C."/>
            <person name="Simmons D."/>
            <person name="Wilczek-Boney K."/>
            <person name="Hale W."/>
            <person name="Jakkamsetti A."/>
            <person name="Pham P."/>
            <person name="Ruth R."/>
            <person name="San Lucas F."/>
            <person name="Warren J."/>
            <person name="Zhang J."/>
            <person name="Zhao Z."/>
            <person name="Zhou C."/>
            <person name="Zhu D."/>
            <person name="Lee S."/>
            <person name="Bess C."/>
            <person name="Blankenburg K."/>
            <person name="Forbes L."/>
            <person name="Fu Q."/>
            <person name="Gubbala S."/>
            <person name="Hirani K."/>
            <person name="Jayaseelan J.C."/>
            <person name="Lara F."/>
            <person name="Munidasa M."/>
            <person name="Palculict T."/>
            <person name="Patil S."/>
            <person name="Pu L.-L."/>
            <person name="Saada N."/>
            <person name="Tang L."/>
            <person name="Weissenberger G."/>
            <person name="Zhu Y."/>
            <person name="Hemphill L."/>
            <person name="Shang Y."/>
            <person name="Youmans B."/>
            <person name="Ayvaz T."/>
            <person name="Ross M."/>
            <person name="Santibanez J."/>
            <person name="Aqrawi P."/>
            <person name="Gross S."/>
            <person name="Joshi V."/>
            <person name="Fowler G."/>
            <person name="Nazareth L."/>
            <person name="Reid J."/>
            <person name="Worley K."/>
            <person name="Petrosino J."/>
            <person name="Highlander S."/>
            <person name="Gibbs R."/>
        </authorList>
    </citation>
    <scope>NUCLEOTIDE SEQUENCE [LARGE SCALE GENOMIC DNA]</scope>
    <source>
        <strain evidence="1 2">ATCC BAA-1200</strain>
    </source>
</reference>
<organism evidence="1 2">
    <name type="scientific">Neisseria bacilliformis ATCC BAA-1200</name>
    <dbReference type="NCBI Taxonomy" id="888742"/>
    <lineage>
        <taxon>Bacteria</taxon>
        <taxon>Pseudomonadati</taxon>
        <taxon>Pseudomonadota</taxon>
        <taxon>Betaproteobacteria</taxon>
        <taxon>Neisseriales</taxon>
        <taxon>Neisseriaceae</taxon>
        <taxon>Neisseria</taxon>
    </lineage>
</organism>
<comment type="caution">
    <text evidence="1">The sequence shown here is derived from an EMBL/GenBank/DDBJ whole genome shotgun (WGS) entry which is preliminary data.</text>
</comment>
<sequence length="113" mass="13371">MFQTASCFPHEQPFLHINRVRGLRHTLPERQRPSEKPKWYFQTACFCYGNGGADVGCVAPRRTRFRYRHKRILFFQTASHFLAATRRWRAQTACVAAPHTLPWRYRPSEKHLG</sequence>
<dbReference type="HOGENOM" id="CLU_2130762_0_0_4"/>
<protein>
    <submittedName>
        <fullName evidence="1">Uncharacterized protein</fullName>
    </submittedName>
</protein>
<name>F2B942_9NEIS</name>
<gene>
    <name evidence="1" type="ORF">HMPREF9123_0287</name>
</gene>
<evidence type="ECO:0000313" key="1">
    <source>
        <dbReference type="EMBL" id="EGF12081.1"/>
    </source>
</evidence>
<dbReference type="Proteomes" id="UP000004105">
    <property type="component" value="Unassembled WGS sequence"/>
</dbReference>
<dbReference type="AlphaFoldDB" id="F2B942"/>
<proteinExistence type="predicted"/>
<evidence type="ECO:0000313" key="2">
    <source>
        <dbReference type="Proteomes" id="UP000004105"/>
    </source>
</evidence>
<accession>F2B942</accession>
<keyword evidence="2" id="KW-1185">Reference proteome</keyword>
<dbReference type="EMBL" id="AFAY01000004">
    <property type="protein sequence ID" value="EGF12081.1"/>
    <property type="molecule type" value="Genomic_DNA"/>
</dbReference>